<feature type="transmembrane region" description="Helical" evidence="1">
    <location>
        <begin position="80"/>
        <end position="100"/>
    </location>
</feature>
<evidence type="ECO:0000256" key="1">
    <source>
        <dbReference type="SAM" id="Phobius"/>
    </source>
</evidence>
<dbReference type="Proteomes" id="UP000450000">
    <property type="component" value="Unassembled WGS sequence"/>
</dbReference>
<proteinExistence type="predicted"/>
<dbReference type="AlphaFoldDB" id="A0A6N7KY09"/>
<keyword evidence="1" id="KW-0472">Membrane</keyword>
<reference evidence="2 3" key="1">
    <citation type="submission" date="2019-09" db="EMBL/GenBank/DDBJ databases">
        <title>Genome Sequences of Streptomyces kaniharaensis ATCC 21070.</title>
        <authorList>
            <person name="Zhu W."/>
            <person name="De Crecy-Lagard V."/>
            <person name="Richards N.G."/>
        </authorList>
    </citation>
    <scope>NUCLEOTIDE SEQUENCE [LARGE SCALE GENOMIC DNA]</scope>
    <source>
        <strain evidence="2 3">SF-557</strain>
    </source>
</reference>
<feature type="transmembrane region" description="Helical" evidence="1">
    <location>
        <begin position="50"/>
        <end position="68"/>
    </location>
</feature>
<sequence length="106" mass="10809">MNGKPGIRWQLVGLGLAVMALAGGAAGSWQLFHRDAPCWGKEPGWPAPALGAIGLAVLGAIAAALSWVAGWWRHSRTAGVAAWGLAAVAVLCAIGMVLLGRSSHCD</sequence>
<name>A0A6N7KY09_9ACTN</name>
<comment type="caution">
    <text evidence="2">The sequence shown here is derived from an EMBL/GenBank/DDBJ whole genome shotgun (WGS) entry which is preliminary data.</text>
</comment>
<evidence type="ECO:0000313" key="2">
    <source>
        <dbReference type="EMBL" id="MQS15237.1"/>
    </source>
</evidence>
<dbReference type="EMBL" id="WBOF01000001">
    <property type="protein sequence ID" value="MQS15237.1"/>
    <property type="molecule type" value="Genomic_DNA"/>
</dbReference>
<dbReference type="RefSeq" id="WP_153464670.1">
    <property type="nucleotide sequence ID" value="NZ_WBOF01000001.1"/>
</dbReference>
<evidence type="ECO:0000313" key="3">
    <source>
        <dbReference type="Proteomes" id="UP000450000"/>
    </source>
</evidence>
<gene>
    <name evidence="2" type="ORF">F7Q99_23950</name>
</gene>
<keyword evidence="1" id="KW-0812">Transmembrane</keyword>
<keyword evidence="3" id="KW-1185">Reference proteome</keyword>
<protein>
    <submittedName>
        <fullName evidence="2">Uncharacterized protein</fullName>
    </submittedName>
</protein>
<organism evidence="2 3">
    <name type="scientific">Streptomyces kaniharaensis</name>
    <dbReference type="NCBI Taxonomy" id="212423"/>
    <lineage>
        <taxon>Bacteria</taxon>
        <taxon>Bacillati</taxon>
        <taxon>Actinomycetota</taxon>
        <taxon>Actinomycetes</taxon>
        <taxon>Kitasatosporales</taxon>
        <taxon>Streptomycetaceae</taxon>
        <taxon>Streptomyces</taxon>
    </lineage>
</organism>
<keyword evidence="1" id="KW-1133">Transmembrane helix</keyword>
<accession>A0A6N7KY09</accession>